<sequence length="179" mass="20254">MEQRDKVMQQGYVFFDRKPMVMKPWNPIDNFTKEEVTNVPTWIQLRGLDIKYWGETSLFKIVGQLGEPLQVDNVTKNRDMLQYPRILILWNRKLSVNCSGIGHERGTGETSMGAKTEKKIEGGKQIDADGFQKVSKGKKMLIATEQEETIVRNMFETLGDEPKNVINTGGEGDPSSSNG</sequence>
<protein>
    <recommendedName>
        <fullName evidence="4">DUF4283 domain-containing protein</fullName>
    </recommendedName>
</protein>
<dbReference type="Gramene" id="evm.model.06.444">
    <property type="protein sequence ID" value="cds.evm.model.06.444"/>
    <property type="gene ID" value="evm.TU.06.444"/>
</dbReference>
<reference evidence="2" key="1">
    <citation type="submission" date="2018-11" db="EMBL/GenBank/DDBJ databases">
        <authorList>
            <person name="Grassa J C."/>
        </authorList>
    </citation>
    <scope>NUCLEOTIDE SEQUENCE [LARGE SCALE GENOMIC DNA]</scope>
</reference>
<dbReference type="AlphaFoldDB" id="A0A803PYE6"/>
<dbReference type="EnsemblPlants" id="evm.model.06.444">
    <property type="protein sequence ID" value="cds.evm.model.06.444"/>
    <property type="gene ID" value="evm.TU.06.444"/>
</dbReference>
<organism evidence="2 3">
    <name type="scientific">Cannabis sativa</name>
    <name type="common">Hemp</name>
    <name type="synonym">Marijuana</name>
    <dbReference type="NCBI Taxonomy" id="3483"/>
    <lineage>
        <taxon>Eukaryota</taxon>
        <taxon>Viridiplantae</taxon>
        <taxon>Streptophyta</taxon>
        <taxon>Embryophyta</taxon>
        <taxon>Tracheophyta</taxon>
        <taxon>Spermatophyta</taxon>
        <taxon>Magnoliopsida</taxon>
        <taxon>eudicotyledons</taxon>
        <taxon>Gunneridae</taxon>
        <taxon>Pentapetalae</taxon>
        <taxon>rosids</taxon>
        <taxon>fabids</taxon>
        <taxon>Rosales</taxon>
        <taxon>Cannabaceae</taxon>
        <taxon>Cannabis</taxon>
    </lineage>
</organism>
<evidence type="ECO:0008006" key="4">
    <source>
        <dbReference type="Google" id="ProtNLM"/>
    </source>
</evidence>
<dbReference type="PANTHER" id="PTHR31286">
    <property type="entry name" value="GLYCINE-RICH CELL WALL STRUCTURAL PROTEIN 1.8-LIKE"/>
    <property type="match status" value="1"/>
</dbReference>
<proteinExistence type="predicted"/>
<dbReference type="PANTHER" id="PTHR31286:SF165">
    <property type="entry name" value="DUF4283 DOMAIN-CONTAINING PROTEIN"/>
    <property type="match status" value="1"/>
</dbReference>
<reference evidence="2" key="2">
    <citation type="submission" date="2021-03" db="UniProtKB">
        <authorList>
            <consortium name="EnsemblPlants"/>
        </authorList>
    </citation>
    <scope>IDENTIFICATION</scope>
</reference>
<accession>A0A803PYE6</accession>
<feature type="region of interest" description="Disordered" evidence="1">
    <location>
        <begin position="159"/>
        <end position="179"/>
    </location>
</feature>
<dbReference type="InterPro" id="IPR040256">
    <property type="entry name" value="At4g02000-like"/>
</dbReference>
<name>A0A803PYE6_CANSA</name>
<keyword evidence="3" id="KW-1185">Reference proteome</keyword>
<dbReference type="EMBL" id="UZAU01000564">
    <property type="status" value="NOT_ANNOTATED_CDS"/>
    <property type="molecule type" value="Genomic_DNA"/>
</dbReference>
<evidence type="ECO:0000256" key="1">
    <source>
        <dbReference type="SAM" id="MobiDB-lite"/>
    </source>
</evidence>
<evidence type="ECO:0000313" key="2">
    <source>
        <dbReference type="EnsemblPlants" id="cds.evm.model.06.444"/>
    </source>
</evidence>
<dbReference type="Proteomes" id="UP000596661">
    <property type="component" value="Chromosome 6"/>
</dbReference>
<evidence type="ECO:0000313" key="3">
    <source>
        <dbReference type="Proteomes" id="UP000596661"/>
    </source>
</evidence>